<evidence type="ECO:0000313" key="2">
    <source>
        <dbReference type="Proteomes" id="UP000238701"/>
    </source>
</evidence>
<dbReference type="EMBL" id="OMOD01000139">
    <property type="protein sequence ID" value="SPF42390.1"/>
    <property type="molecule type" value="Genomic_DNA"/>
</dbReference>
<reference evidence="2" key="1">
    <citation type="submission" date="2018-02" db="EMBL/GenBank/DDBJ databases">
        <authorList>
            <person name="Hausmann B."/>
        </authorList>
    </citation>
    <scope>NUCLEOTIDE SEQUENCE [LARGE SCALE GENOMIC DNA]</scope>
    <source>
        <strain evidence="2">Peat soil MAG SbA1</strain>
    </source>
</reference>
<name>A0A2U3KS06_9BACT</name>
<organism evidence="1 2">
    <name type="scientific">Candidatus Sulfotelmatobacter kueseliae</name>
    <dbReference type="NCBI Taxonomy" id="2042962"/>
    <lineage>
        <taxon>Bacteria</taxon>
        <taxon>Pseudomonadati</taxon>
        <taxon>Acidobacteriota</taxon>
        <taxon>Terriglobia</taxon>
        <taxon>Terriglobales</taxon>
        <taxon>Candidatus Korobacteraceae</taxon>
        <taxon>Candidatus Sulfotelmatobacter</taxon>
    </lineage>
</organism>
<sequence length="184" mass="21597">MKLVELFHLHLLFSALVDEKFVPENVMGHEGQNFAETVRTALLSWYCTIVDRTEGGLNIFNVWRELFPNHRDEIERVRAKVESDWEILKNFRDKCGFHADTPRNYFLARQKVLDNPQVVKSMQDFLDLAKKLINLEDRELTDFVPEVETFLLDFELEPGNPSVKRDAMKKLLILPRGNYKKVFG</sequence>
<dbReference type="AlphaFoldDB" id="A0A2U3KS06"/>
<accession>A0A2U3KS06</accession>
<evidence type="ECO:0000313" key="1">
    <source>
        <dbReference type="EMBL" id="SPF42390.1"/>
    </source>
</evidence>
<dbReference type="Proteomes" id="UP000238701">
    <property type="component" value="Unassembled WGS sequence"/>
</dbReference>
<gene>
    <name evidence="1" type="ORF">SBA1_450004</name>
</gene>
<proteinExistence type="predicted"/>
<protein>
    <submittedName>
        <fullName evidence="1">Uncharacterized protein</fullName>
    </submittedName>
</protein>